<protein>
    <submittedName>
        <fullName evidence="1">Uncharacterized protein</fullName>
    </submittedName>
</protein>
<dbReference type="EMBL" id="JXCQ01000003">
    <property type="protein sequence ID" value="KIR24225.1"/>
    <property type="molecule type" value="Genomic_DNA"/>
</dbReference>
<dbReference type="GeneID" id="61833863"/>
<name>A0A0D0TTT4_PSEFL</name>
<dbReference type="AlphaFoldDB" id="A0A0D0TTT4"/>
<evidence type="ECO:0000313" key="1">
    <source>
        <dbReference type="EMBL" id="KIR24225.1"/>
    </source>
</evidence>
<dbReference type="Proteomes" id="UP000032210">
    <property type="component" value="Unassembled WGS sequence"/>
</dbReference>
<dbReference type="PATRIC" id="fig|294.136.peg.903"/>
<evidence type="ECO:0000313" key="2">
    <source>
        <dbReference type="Proteomes" id="UP000032210"/>
    </source>
</evidence>
<accession>A0A0D0TTT4</accession>
<gene>
    <name evidence="1" type="ORF">PFLU3_04560</name>
</gene>
<sequence length="53" mass="6098">MDKYFDNSGLFKRTSYEGNASLDASITGWELKNIALNTKEFLICPKNYSEFLL</sequence>
<proteinExistence type="predicted"/>
<reference evidence="1 2" key="1">
    <citation type="submission" date="2015-01" db="EMBL/GenBank/DDBJ databases">
        <title>Genome sequence of the beneficial rhizobacterium Pseudomonas fluorescens 2-79.</title>
        <authorList>
            <person name="Thuermer A."/>
            <person name="Daniel R."/>
        </authorList>
    </citation>
    <scope>NUCLEOTIDE SEQUENCE [LARGE SCALE GENOMIC DNA]</scope>
    <source>
        <strain evidence="1 2">2-79</strain>
    </source>
</reference>
<organism evidence="1 2">
    <name type="scientific">Pseudomonas fluorescens</name>
    <dbReference type="NCBI Taxonomy" id="294"/>
    <lineage>
        <taxon>Bacteria</taxon>
        <taxon>Pseudomonadati</taxon>
        <taxon>Pseudomonadota</taxon>
        <taxon>Gammaproteobacteria</taxon>
        <taxon>Pseudomonadales</taxon>
        <taxon>Pseudomonadaceae</taxon>
        <taxon>Pseudomonas</taxon>
    </lineage>
</organism>
<comment type="caution">
    <text evidence="1">The sequence shown here is derived from an EMBL/GenBank/DDBJ whole genome shotgun (WGS) entry which is preliminary data.</text>
</comment>
<dbReference type="RefSeq" id="WP_164484442.1">
    <property type="nucleotide sequence ID" value="NZ_JXCQ01000003.1"/>
</dbReference>